<dbReference type="AlphaFoldDB" id="A0A9P0E3W5"/>
<gene>
    <name evidence="3" type="ORF">DIABBA_LOCUS11885</name>
</gene>
<dbReference type="EMBL" id="OU898283">
    <property type="protein sequence ID" value="CAH1284570.1"/>
    <property type="molecule type" value="Genomic_DNA"/>
</dbReference>
<organism evidence="3 4">
    <name type="scientific">Diabrotica balteata</name>
    <name type="common">Banded cucumber beetle</name>
    <dbReference type="NCBI Taxonomy" id="107213"/>
    <lineage>
        <taxon>Eukaryota</taxon>
        <taxon>Metazoa</taxon>
        <taxon>Ecdysozoa</taxon>
        <taxon>Arthropoda</taxon>
        <taxon>Hexapoda</taxon>
        <taxon>Insecta</taxon>
        <taxon>Pterygota</taxon>
        <taxon>Neoptera</taxon>
        <taxon>Endopterygota</taxon>
        <taxon>Coleoptera</taxon>
        <taxon>Polyphaga</taxon>
        <taxon>Cucujiformia</taxon>
        <taxon>Chrysomeloidea</taxon>
        <taxon>Chrysomelidae</taxon>
        <taxon>Galerucinae</taxon>
        <taxon>Diabroticina</taxon>
        <taxon>Diabroticites</taxon>
        <taxon>Diabrotica</taxon>
    </lineage>
</organism>
<name>A0A9P0E3W5_DIABA</name>
<evidence type="ECO:0000256" key="2">
    <source>
        <dbReference type="SAM" id="SignalP"/>
    </source>
</evidence>
<protein>
    <submittedName>
        <fullName evidence="3">Uncharacterized protein</fullName>
    </submittedName>
</protein>
<feature type="signal peptide" evidence="2">
    <location>
        <begin position="1"/>
        <end position="18"/>
    </location>
</feature>
<keyword evidence="4" id="KW-1185">Reference proteome</keyword>
<evidence type="ECO:0000313" key="3">
    <source>
        <dbReference type="EMBL" id="CAH1284570.1"/>
    </source>
</evidence>
<dbReference type="Proteomes" id="UP001153709">
    <property type="component" value="Chromosome 8"/>
</dbReference>
<feature type="chain" id="PRO_5040266345" evidence="2">
    <location>
        <begin position="19"/>
        <end position="598"/>
    </location>
</feature>
<proteinExistence type="predicted"/>
<keyword evidence="2" id="KW-0732">Signal</keyword>
<dbReference type="OrthoDB" id="6783980at2759"/>
<evidence type="ECO:0000313" key="4">
    <source>
        <dbReference type="Proteomes" id="UP001153709"/>
    </source>
</evidence>
<reference evidence="3" key="1">
    <citation type="submission" date="2022-01" db="EMBL/GenBank/DDBJ databases">
        <authorList>
            <person name="King R."/>
        </authorList>
    </citation>
    <scope>NUCLEOTIDE SEQUENCE</scope>
</reference>
<feature type="region of interest" description="Disordered" evidence="1">
    <location>
        <begin position="225"/>
        <end position="252"/>
    </location>
</feature>
<sequence>MKLLIGFILLCVFQAAWTKSIVKRDCNNYSCGSSCSTPCNNNNNCNNSPCYNNNCNSGNCNNNCNNRPCNNNNCNSSPCNSNNCNSSPCNNNNCNSSPCNERQQNVPESREEVRPILVPFPQPQQSSSGGENIVNNTNINNSTMELTFTNTINTVNNISMPISLNPSNENSITVHFNKEESSVVQEDNCCFISERKCYANDTCQMVRRKECSDICWGIFPVDSEPKPSPASTTENPTVIIYPQSTPQPRPAPTTQRPNIIIYPQPTPQPIPQPSTPRVIIIPQQPCSANPQRPIYIPNWPQYRNIYKYYQFIQQPCTRMQPQPQVPIAPIPLPVPTVPRPSCSTPGYTLIYRLRPQPSPCNPTIPFVYTSGCTPHVPQSPCSEISRIQQLNNQPLILQQALKQLGSQNNQFALGQPDIIPFQNNLNLQQFTQPLKETPQNSQQFVQSEVVPLNNAPLNLQQFSQSDIIPLQNNQLNLQQYPQPEIYPVKNAPLNLQQFSQSDIVPLQNNQLNLQQYPQPEIYPVKNAPLNLQQFSQPDIISGQNNQFGLQQLGQPEILPVQNSQLAFQPQIEQPRVFPVGNNQVVQGSNLLPYNLIKK</sequence>
<accession>A0A9P0E3W5</accession>
<evidence type="ECO:0000256" key="1">
    <source>
        <dbReference type="SAM" id="MobiDB-lite"/>
    </source>
</evidence>